<sequence length="80" mass="8631">MHYPPQIALSRLVGKYPRGKHFWSPSYFAGSCGGTPLTVVKDYIENQKHPGLSAAPPSEHSKGIRRRSAPPGPGCSTSRA</sequence>
<keyword evidence="4" id="KW-1185">Reference proteome</keyword>
<dbReference type="Pfam" id="PF01797">
    <property type="entry name" value="Y1_Tnp"/>
    <property type="match status" value="1"/>
</dbReference>
<dbReference type="SUPFAM" id="SSF143422">
    <property type="entry name" value="Transposase IS200-like"/>
    <property type="match status" value="1"/>
</dbReference>
<feature type="domain" description="Transposase IS200-like" evidence="2">
    <location>
        <begin position="17"/>
        <end position="47"/>
    </location>
</feature>
<evidence type="ECO:0000259" key="2">
    <source>
        <dbReference type="Pfam" id="PF01797"/>
    </source>
</evidence>
<comment type="caution">
    <text evidence="3">The sequence shown here is derived from an EMBL/GenBank/DDBJ whole genome shotgun (WGS) entry which is preliminary data.</text>
</comment>
<dbReference type="Gene3D" id="3.30.70.1290">
    <property type="entry name" value="Transposase IS200-like"/>
    <property type="match status" value="1"/>
</dbReference>
<dbReference type="InterPro" id="IPR036515">
    <property type="entry name" value="Transposase_17_sf"/>
</dbReference>
<organism evidence="3 4">
    <name type="scientific">Streptomyces lannensis</name>
    <dbReference type="NCBI Taxonomy" id="766498"/>
    <lineage>
        <taxon>Bacteria</taxon>
        <taxon>Bacillati</taxon>
        <taxon>Actinomycetota</taxon>
        <taxon>Actinomycetes</taxon>
        <taxon>Kitasatosporales</taxon>
        <taxon>Streptomycetaceae</taxon>
        <taxon>Streptomyces</taxon>
    </lineage>
</organism>
<dbReference type="EMBL" id="BAAAZA010000038">
    <property type="protein sequence ID" value="GAA3897813.1"/>
    <property type="molecule type" value="Genomic_DNA"/>
</dbReference>
<protein>
    <recommendedName>
        <fullName evidence="2">Transposase IS200-like domain-containing protein</fullName>
    </recommendedName>
</protein>
<name>A0ABP7LE29_9ACTN</name>
<accession>A0ABP7LE29</accession>
<feature type="region of interest" description="Disordered" evidence="1">
    <location>
        <begin position="48"/>
        <end position="80"/>
    </location>
</feature>
<dbReference type="InterPro" id="IPR002686">
    <property type="entry name" value="Transposase_17"/>
</dbReference>
<evidence type="ECO:0000313" key="3">
    <source>
        <dbReference type="EMBL" id="GAA3897813.1"/>
    </source>
</evidence>
<reference evidence="4" key="1">
    <citation type="journal article" date="2019" name="Int. J. Syst. Evol. Microbiol.">
        <title>The Global Catalogue of Microorganisms (GCM) 10K type strain sequencing project: providing services to taxonomists for standard genome sequencing and annotation.</title>
        <authorList>
            <consortium name="The Broad Institute Genomics Platform"/>
            <consortium name="The Broad Institute Genome Sequencing Center for Infectious Disease"/>
            <person name="Wu L."/>
            <person name="Ma J."/>
        </authorList>
    </citation>
    <scope>NUCLEOTIDE SEQUENCE [LARGE SCALE GENOMIC DNA]</scope>
    <source>
        <strain evidence="4">JCM 16578</strain>
    </source>
</reference>
<proteinExistence type="predicted"/>
<evidence type="ECO:0000256" key="1">
    <source>
        <dbReference type="SAM" id="MobiDB-lite"/>
    </source>
</evidence>
<dbReference type="Proteomes" id="UP001501563">
    <property type="component" value="Unassembled WGS sequence"/>
</dbReference>
<evidence type="ECO:0000313" key="4">
    <source>
        <dbReference type="Proteomes" id="UP001501563"/>
    </source>
</evidence>
<gene>
    <name evidence="3" type="ORF">GCM10022207_77700</name>
</gene>